<name>A0A9B0U9M6_CHRAS</name>
<evidence type="ECO:0000313" key="2">
    <source>
        <dbReference type="Proteomes" id="UP000504623"/>
    </source>
</evidence>
<dbReference type="RefSeq" id="XP_006878336.1">
    <property type="nucleotide sequence ID" value="XM_006878274.1"/>
</dbReference>
<evidence type="ECO:0000256" key="1">
    <source>
        <dbReference type="SAM" id="Phobius"/>
    </source>
</evidence>
<evidence type="ECO:0000313" key="3">
    <source>
        <dbReference type="RefSeq" id="XP_006878336.1"/>
    </source>
</evidence>
<keyword evidence="2" id="KW-1185">Reference proteome</keyword>
<proteinExistence type="predicted"/>
<accession>A0A9B0U9M6</accession>
<sequence>MPPEGWESSHRGCDGSGRRTLAEGVNGWRTSARRNYMGWKHSPDAGAPSHKGEVWSFCFLILNVWLLSFFLAALWWELLYLVPPLENEPKEMLPMREYRETVHSQGQQLWLLKAKLGKLHKVSSFIRAANSERIAKLMFQRLSKDFVAKPDYALSSVGASMNLEKTSPNSEDPDTAYFWNGFSFWNYTQSPTVILEVGFQSEGTSGRMLGKRTRTRAVGGA</sequence>
<keyword evidence="1" id="KW-0812">Transmembrane</keyword>
<dbReference type="AlphaFoldDB" id="A0A9B0U9M6"/>
<gene>
    <name evidence="3" type="primary">SPAG4</name>
</gene>
<dbReference type="Proteomes" id="UP000504623">
    <property type="component" value="Unplaced"/>
</dbReference>
<reference evidence="3" key="1">
    <citation type="submission" date="2025-08" db="UniProtKB">
        <authorList>
            <consortium name="RefSeq"/>
        </authorList>
    </citation>
    <scope>IDENTIFICATION</scope>
    <source>
        <tissue evidence="3">Spleen</tissue>
    </source>
</reference>
<protein>
    <submittedName>
        <fullName evidence="3">LOW QUALITY PROTEIN: sperm associated antigen 4</fullName>
    </submittedName>
</protein>
<keyword evidence="1" id="KW-0472">Membrane</keyword>
<dbReference type="CTD" id="6676"/>
<feature type="transmembrane region" description="Helical" evidence="1">
    <location>
        <begin position="54"/>
        <end position="82"/>
    </location>
</feature>
<dbReference type="GeneID" id="102822809"/>
<dbReference type="OrthoDB" id="342281at2759"/>
<organism evidence="2 3">
    <name type="scientific">Chrysochloris asiatica</name>
    <name type="common">Cape golden mole</name>
    <dbReference type="NCBI Taxonomy" id="185453"/>
    <lineage>
        <taxon>Eukaryota</taxon>
        <taxon>Metazoa</taxon>
        <taxon>Chordata</taxon>
        <taxon>Craniata</taxon>
        <taxon>Vertebrata</taxon>
        <taxon>Euteleostomi</taxon>
        <taxon>Mammalia</taxon>
        <taxon>Eutheria</taxon>
        <taxon>Afrotheria</taxon>
        <taxon>Chrysochloridae</taxon>
        <taxon>Chrysochlorinae</taxon>
        <taxon>Chrysochloris</taxon>
    </lineage>
</organism>
<keyword evidence="1" id="KW-1133">Transmembrane helix</keyword>
<dbReference type="Gene3D" id="2.60.120.260">
    <property type="entry name" value="Galactose-binding domain-like"/>
    <property type="match status" value="1"/>
</dbReference>